<name>A0ABM4CPC3_HYDVU</name>
<keyword evidence="6" id="KW-1185">Reference proteome</keyword>
<evidence type="ECO:0000256" key="2">
    <source>
        <dbReference type="ARBA" id="ARBA00022771"/>
    </source>
</evidence>
<dbReference type="InterPro" id="IPR017907">
    <property type="entry name" value="Znf_RING_CS"/>
</dbReference>
<evidence type="ECO:0000256" key="1">
    <source>
        <dbReference type="ARBA" id="ARBA00022723"/>
    </source>
</evidence>
<evidence type="ECO:0000256" key="3">
    <source>
        <dbReference type="ARBA" id="ARBA00022833"/>
    </source>
</evidence>
<dbReference type="PROSITE" id="PS50089">
    <property type="entry name" value="ZF_RING_2"/>
    <property type="match status" value="1"/>
</dbReference>
<sequence length="463" mass="52702">MSNNRYVRRCKQKALQNCNKFYKKSDVSSLSWKVAQDCVVCLDVVVCRGVLSVCDHWFCFECIFEWAKNTNTCPLCKLRFRCITKVSQVPGGSSKQTFRIKDKNQSNMAIAEDDYEVALGLVNEETSFDEDDHDADETFYPSSGEARLRRASSRNTFQLRRFNRNSHLRQAHITSQSSSSMSSQTSTASTTTPCMSAAIKSPRSCIAKVSQTNSVIYSDTSEDEISQVQQANLKKRKKRSRIVYRSPKRKKNTFTSANNGGWIDMSFKCSTKSRSSSEATLEDYFSSSLEFENSIVEDCFSTNQSIQVNSKDANNIVNDSPIIRSNRMRSRNFHRIEDDTFSEESPKNPQTFLKTENLVDNTFLIDNLTESFSFNDVFNDYNHMSPCILSQPKNHHPNNFEKENLDVTDCLQSSSIIIDAKSSLSCSPVTAHCCVTPLRDINNIVRPTPQKIFKFKSLKQRLT</sequence>
<keyword evidence="3" id="KW-0862">Zinc</keyword>
<evidence type="ECO:0000259" key="5">
    <source>
        <dbReference type="PROSITE" id="PS50089"/>
    </source>
</evidence>
<dbReference type="InterPro" id="IPR013083">
    <property type="entry name" value="Znf_RING/FYVE/PHD"/>
</dbReference>
<dbReference type="PANTHER" id="PTHR47177">
    <property type="entry name" value="F18C1.6 PROTEIN"/>
    <property type="match status" value="1"/>
</dbReference>
<dbReference type="RefSeq" id="XP_065663681.1">
    <property type="nucleotide sequence ID" value="XM_065807609.1"/>
</dbReference>
<keyword evidence="1" id="KW-0479">Metal-binding</keyword>
<reference evidence="7" key="1">
    <citation type="submission" date="2025-08" db="UniProtKB">
        <authorList>
            <consortium name="RefSeq"/>
        </authorList>
    </citation>
    <scope>IDENTIFICATION</scope>
</reference>
<dbReference type="SMART" id="SM00184">
    <property type="entry name" value="RING"/>
    <property type="match status" value="1"/>
</dbReference>
<gene>
    <name evidence="7" type="primary">LOC100210907</name>
</gene>
<evidence type="ECO:0000313" key="7">
    <source>
        <dbReference type="RefSeq" id="XP_065663681.1"/>
    </source>
</evidence>
<evidence type="ECO:0000256" key="4">
    <source>
        <dbReference type="PROSITE-ProRule" id="PRU00175"/>
    </source>
</evidence>
<keyword evidence="2 4" id="KW-0863">Zinc-finger</keyword>
<dbReference type="GeneID" id="100210907"/>
<evidence type="ECO:0000313" key="6">
    <source>
        <dbReference type="Proteomes" id="UP001652625"/>
    </source>
</evidence>
<protein>
    <submittedName>
        <fullName evidence="7">Uncharacterized protein LOC100210907 isoform X2</fullName>
    </submittedName>
</protein>
<dbReference type="SUPFAM" id="SSF57850">
    <property type="entry name" value="RING/U-box"/>
    <property type="match status" value="1"/>
</dbReference>
<dbReference type="Gene3D" id="3.30.40.10">
    <property type="entry name" value="Zinc/RING finger domain, C3HC4 (zinc finger)"/>
    <property type="match status" value="1"/>
</dbReference>
<proteinExistence type="predicted"/>
<feature type="domain" description="RING-type" evidence="5">
    <location>
        <begin position="38"/>
        <end position="77"/>
    </location>
</feature>
<dbReference type="PANTHER" id="PTHR47177:SF3">
    <property type="entry name" value="F18C1.6 PROTEIN"/>
    <property type="match status" value="1"/>
</dbReference>
<accession>A0ABM4CPC3</accession>
<dbReference type="InterPro" id="IPR001841">
    <property type="entry name" value="Znf_RING"/>
</dbReference>
<dbReference type="Pfam" id="PF13639">
    <property type="entry name" value="zf-RING_2"/>
    <property type="match status" value="1"/>
</dbReference>
<organism evidence="6 7">
    <name type="scientific">Hydra vulgaris</name>
    <name type="common">Hydra</name>
    <name type="synonym">Hydra attenuata</name>
    <dbReference type="NCBI Taxonomy" id="6087"/>
    <lineage>
        <taxon>Eukaryota</taxon>
        <taxon>Metazoa</taxon>
        <taxon>Cnidaria</taxon>
        <taxon>Hydrozoa</taxon>
        <taxon>Hydroidolina</taxon>
        <taxon>Anthoathecata</taxon>
        <taxon>Aplanulata</taxon>
        <taxon>Hydridae</taxon>
        <taxon>Hydra</taxon>
    </lineage>
</organism>
<dbReference type="Proteomes" id="UP001652625">
    <property type="component" value="Chromosome 10"/>
</dbReference>
<dbReference type="PROSITE" id="PS00518">
    <property type="entry name" value="ZF_RING_1"/>
    <property type="match status" value="1"/>
</dbReference>